<name>A0ACB8VFK6_9TELE</name>
<reference evidence="1" key="1">
    <citation type="submission" date="2022-04" db="EMBL/GenBank/DDBJ databases">
        <title>Jade perch genome.</title>
        <authorList>
            <person name="Chao B."/>
        </authorList>
    </citation>
    <scope>NUCLEOTIDE SEQUENCE</scope>
    <source>
        <strain evidence="1">CB-2022</strain>
    </source>
</reference>
<dbReference type="Proteomes" id="UP000831701">
    <property type="component" value="Chromosome 22"/>
</dbReference>
<evidence type="ECO:0000313" key="2">
    <source>
        <dbReference type="Proteomes" id="UP000831701"/>
    </source>
</evidence>
<organism evidence="1 2">
    <name type="scientific">Scortum barcoo</name>
    <name type="common">barcoo grunter</name>
    <dbReference type="NCBI Taxonomy" id="214431"/>
    <lineage>
        <taxon>Eukaryota</taxon>
        <taxon>Metazoa</taxon>
        <taxon>Chordata</taxon>
        <taxon>Craniata</taxon>
        <taxon>Vertebrata</taxon>
        <taxon>Euteleostomi</taxon>
        <taxon>Actinopterygii</taxon>
        <taxon>Neopterygii</taxon>
        <taxon>Teleostei</taxon>
        <taxon>Neoteleostei</taxon>
        <taxon>Acanthomorphata</taxon>
        <taxon>Eupercaria</taxon>
        <taxon>Centrarchiformes</taxon>
        <taxon>Terapontoidei</taxon>
        <taxon>Terapontidae</taxon>
        <taxon>Scortum</taxon>
    </lineage>
</organism>
<sequence>MSGGQRSLLKKKKLQEKDIPTTEFHFDNLVSTVINLFLAGTETTSSTIRYALSVLIKHPEIQNSGQRYKQLDSQLCTLNWELQRTAEELSVLSVMELSVTVLCAGLLIALLCFLSLKRRTKFSLPPGPPALPIIGNLPQLDKRAPFKTLLKLSESYGPVMTVYLGPQRTVVLVGYDAVKEALVDQADDFTGRGPVPFLLKVTRGYGLGISNGDRWRQLRRFTLTTLRDFGMGRKGMEEWIQEESKHLVARINSNKATPFDPTFLLSCTVSNVICCSVFGQRFSYDDKHFLHLLQIISDTLKFGSSPWGQSSPPPHHPPPSQMYNIFPRLMEWLPGRQHKMFARLEELRGFIMGKIQEHQDTLDPSSPRDYIDCFLTRLSQEKHDATTEFHYENLVSTVLNLYLAGTETTSSTIRFGLNVLMKYPKIQEKMQQEIDAVIGRGRSPYMEDRKSLPFTDAVLHEIQRFMDIVPMGVPHYALWDISFRGYTIPKGTLILPMLHSVLKEEDKWETPWSFNPQHFLDNNGNFKKNPAFLPFSAGKRACVGESLARMEIFLFMVSLLQHFTISSNGGPDSVDLSPEYSSFANLPRRYEVIATPR</sequence>
<keyword evidence="2" id="KW-1185">Reference proteome</keyword>
<comment type="caution">
    <text evidence="1">The sequence shown here is derived from an EMBL/GenBank/DDBJ whole genome shotgun (WGS) entry which is preliminary data.</text>
</comment>
<proteinExistence type="predicted"/>
<feature type="non-terminal residue" evidence="1">
    <location>
        <position position="597"/>
    </location>
</feature>
<accession>A0ACB8VFK6</accession>
<evidence type="ECO:0000313" key="1">
    <source>
        <dbReference type="EMBL" id="KAI3354028.1"/>
    </source>
</evidence>
<protein>
    <submittedName>
        <fullName evidence="1">Uncharacterized protein</fullName>
    </submittedName>
</protein>
<gene>
    <name evidence="1" type="ORF">L3Q82_018582</name>
</gene>
<dbReference type="EMBL" id="CM041552">
    <property type="protein sequence ID" value="KAI3354028.1"/>
    <property type="molecule type" value="Genomic_DNA"/>
</dbReference>